<dbReference type="Gene3D" id="2.160.20.10">
    <property type="entry name" value="Single-stranded right-handed beta-helix, Pectin lyase-like"/>
    <property type="match status" value="4"/>
</dbReference>
<dbReference type="Pfam" id="PF05048">
    <property type="entry name" value="NosD"/>
    <property type="match status" value="2"/>
</dbReference>
<dbReference type="PROSITE" id="PS50093">
    <property type="entry name" value="PKD"/>
    <property type="match status" value="1"/>
</dbReference>
<dbReference type="InterPro" id="IPR035986">
    <property type="entry name" value="PKD_dom_sf"/>
</dbReference>
<feature type="domain" description="PKD" evidence="2">
    <location>
        <begin position="842"/>
        <end position="888"/>
    </location>
</feature>
<feature type="region of interest" description="Disordered" evidence="1">
    <location>
        <begin position="1255"/>
        <end position="1303"/>
    </location>
</feature>
<dbReference type="SUPFAM" id="SSF49299">
    <property type="entry name" value="PKD domain"/>
    <property type="match status" value="1"/>
</dbReference>
<dbReference type="Proteomes" id="UP001595945">
    <property type="component" value="Unassembled WGS sequence"/>
</dbReference>
<dbReference type="InterPro" id="IPR011050">
    <property type="entry name" value="Pectin_lyase_fold/virulence"/>
</dbReference>
<dbReference type="InterPro" id="IPR000601">
    <property type="entry name" value="PKD_dom"/>
</dbReference>
<feature type="compositionally biased region" description="Basic and acidic residues" evidence="1">
    <location>
        <begin position="1280"/>
        <end position="1289"/>
    </location>
</feature>
<gene>
    <name evidence="3" type="ORF">ACFO9K_09135</name>
</gene>
<dbReference type="EMBL" id="JBHSHT010000001">
    <property type="protein sequence ID" value="MFC4824427.1"/>
    <property type="molecule type" value="Genomic_DNA"/>
</dbReference>
<dbReference type="InterPro" id="IPR013783">
    <property type="entry name" value="Ig-like_fold"/>
</dbReference>
<evidence type="ECO:0000313" key="4">
    <source>
        <dbReference type="Proteomes" id="UP001595945"/>
    </source>
</evidence>
<evidence type="ECO:0000259" key="2">
    <source>
        <dbReference type="PROSITE" id="PS50093"/>
    </source>
</evidence>
<evidence type="ECO:0000256" key="1">
    <source>
        <dbReference type="SAM" id="MobiDB-lite"/>
    </source>
</evidence>
<dbReference type="InterPro" id="IPR007742">
    <property type="entry name" value="NosD_dom"/>
</dbReference>
<dbReference type="SUPFAM" id="SSF51126">
    <property type="entry name" value="Pectin lyase-like"/>
    <property type="match status" value="4"/>
</dbReference>
<dbReference type="InterPro" id="IPR022409">
    <property type="entry name" value="PKD/Chitinase_dom"/>
</dbReference>
<proteinExistence type="predicted"/>
<dbReference type="RefSeq" id="WP_254269832.1">
    <property type="nucleotide sequence ID" value="NZ_CP100400.1"/>
</dbReference>
<keyword evidence="4" id="KW-1185">Reference proteome</keyword>
<name>A0ABD5Q1U2_9EURY</name>
<dbReference type="InterPro" id="IPR006626">
    <property type="entry name" value="PbH1"/>
</dbReference>
<dbReference type="InterPro" id="IPR011459">
    <property type="entry name" value="DUF1565"/>
</dbReference>
<dbReference type="SMART" id="SM00089">
    <property type="entry name" value="PKD"/>
    <property type="match status" value="1"/>
</dbReference>
<dbReference type="Pfam" id="PF07602">
    <property type="entry name" value="DUF1565"/>
    <property type="match status" value="2"/>
</dbReference>
<protein>
    <submittedName>
        <fullName evidence="3">NosD domain-containing protein</fullName>
    </submittedName>
</protein>
<dbReference type="Pfam" id="PF18911">
    <property type="entry name" value="PKD_4"/>
    <property type="match status" value="1"/>
</dbReference>
<organism evidence="3 4">
    <name type="scientific">Halorussus aquaticus</name>
    <dbReference type="NCBI Taxonomy" id="2953748"/>
    <lineage>
        <taxon>Archaea</taxon>
        <taxon>Methanobacteriati</taxon>
        <taxon>Methanobacteriota</taxon>
        <taxon>Stenosarchaea group</taxon>
        <taxon>Halobacteria</taxon>
        <taxon>Halobacteriales</taxon>
        <taxon>Haladaptataceae</taxon>
        <taxon>Halorussus</taxon>
    </lineage>
</organism>
<dbReference type="PANTHER" id="PTHR31321">
    <property type="entry name" value="ACYL-COA THIOESTER HYDROLASE YBHC-RELATED"/>
    <property type="match status" value="1"/>
</dbReference>
<dbReference type="InterPro" id="IPR012334">
    <property type="entry name" value="Pectin_lyas_fold"/>
</dbReference>
<accession>A0ABD5Q1U2</accession>
<feature type="compositionally biased region" description="Polar residues" evidence="1">
    <location>
        <begin position="1267"/>
        <end position="1279"/>
    </location>
</feature>
<dbReference type="SMART" id="SM00710">
    <property type="entry name" value="PbH1"/>
    <property type="match status" value="14"/>
</dbReference>
<comment type="caution">
    <text evidence="3">The sequence shown here is derived from an EMBL/GenBank/DDBJ whole genome shotgun (WGS) entry which is preliminary data.</text>
</comment>
<sequence>MVSKSRRRKSVLLIGIVLVSVVSASTPASALPQSSGLDAPSVTVPEVPEGLSFSLTATTIVVDSDGSGDYRTIQAAVDNASAGDTVRIEPGVYAESVRISKPLDVRAPNGATLDGSSLSSSADGIRLYNDAKVSLSGVTVTGYDNAIFANGVDRNVSISDVTLRQNRRGLYVDETYNRWEIHDSVVENNSHAAVQTSGSSLGNATANYWGRADGPTRGQCRGDVDCGYFLSSPSDSVSVPADRTGTYVVANDGSKPYATIQDAVRAAPSRATVEVRPGTYTESVRLDKPLSLVAPDGATLNGSTRNSGADAIRLYNDANVTLSGFTVEHWDEGVRADNVDSEFLIENVVLRENQDGLYVEETYNRWDVQHSEIYNNSHTGIYSADHLGDATENYWGQSDGPTRGQCRGDVDCGYFLSSPTDSVSVPSNRTGTYVVANDGSKPYATIQDAVRAAPSRATVEVRPGTYTESVRLDKPLSFVAPDGATLDGANRSSGADGVRLYNDANVTLSGFTIEQWDDGIRADNVNTRFLVENVVLRQNRDGLYVEDTYNRWDLQYSEIYNNSHTGVRGVSSQVGDATENYWGQSDGPLRAQCRGDVDCGYFLSSPDGSVDVPLVRPHVLVVANDGSAPYATIQDAVRAAKAGDTVEVRPGVYRERVRIQKDINLTAPRGAHLNGSTLSDGADGIYLSNGGGASISGFVVREFDVGVRASSTDRAVAIGNSHLVNNSEALRVRYANAPVEIHDSMVANNRNSGIYVYRSQTVDATRNYWGQIGGPVSGQCDSAADCSSPLSGVPEVRGDEISYTSPSELEFNVGMRTPVANRSLRLRSAGVTTTGVEIAKAEWHFGDGATARGLQVAHAYDSPGVYTVTHSVVTDDGRGYSVTRQIKVGEEPEEFDVVSVTPHLSGHPRKDVVVIEGLPLDLSYRAAVSQPSNTAEVRFRLNNSTYVDSDGSDGYTFPVNTSNVTSDETLVATAVHTNGTTASRALRVGHVSTPGWFEAMTVSVTRPTHGYLILSSSKPASLSNKIPNKFPFKDEVKMPGAGENQKTSAAVTVTIKVDLTTTETEASVSGGASYDLEVVNVTGNATGKAFVDLEEGNLTKGELELKATATAEYPPPPTGVPSPPIGPVPPGAVSLYPIFSAELKVTTTFDETDTAGSGDNVSFEFEKGEVSPKLGAKQELGKKWNEFALVLGLEEEIVTKAPLPGLSPIDGTVAGQLYARAQAYMFTQEAYYPSGKKEKFTYDFELLQEEAALTAEGTASDGGSADATETGSSGETSWNVRERTGDRPPKPTVGTGDGSRQTLTHRMGFVGSSFNSAGGTPTRIAETGVVTNNTVADESPAVTRIGDAHTVAWSHQSAEKSALNGRDIRVSRMDDSGITSPSPVTDDSWSDYDPALAGSAGNGSLAAFTTFDRTFENVSGPSDVYAYGEIRIATSDGSGWDAPQFVTDDADFDFAPAVAQRGDEWVVAWTEDADENLTTWRDQSPVCSRGTTARWGRSRPSRRRARPTCPRPPTGSASATCR</sequence>
<dbReference type="PANTHER" id="PTHR31321:SF57">
    <property type="entry name" value="PECTINESTERASE 53-RELATED"/>
    <property type="match status" value="1"/>
</dbReference>
<feature type="region of interest" description="Disordered" evidence="1">
    <location>
        <begin position="1484"/>
        <end position="1522"/>
    </location>
</feature>
<feature type="compositionally biased region" description="Basic residues" evidence="1">
    <location>
        <begin position="1496"/>
        <end position="1506"/>
    </location>
</feature>
<dbReference type="GeneID" id="73044888"/>
<dbReference type="Gene3D" id="2.60.40.10">
    <property type="entry name" value="Immunoglobulins"/>
    <property type="match status" value="1"/>
</dbReference>
<reference evidence="3 4" key="1">
    <citation type="journal article" date="2019" name="Int. J. Syst. Evol. Microbiol.">
        <title>The Global Catalogue of Microorganisms (GCM) 10K type strain sequencing project: providing services to taxonomists for standard genome sequencing and annotation.</title>
        <authorList>
            <consortium name="The Broad Institute Genomics Platform"/>
            <consortium name="The Broad Institute Genome Sequencing Center for Infectious Disease"/>
            <person name="Wu L."/>
            <person name="Ma J."/>
        </authorList>
    </citation>
    <scope>NUCLEOTIDE SEQUENCE [LARGE SCALE GENOMIC DNA]</scope>
    <source>
        <strain evidence="3 4">XZYJ18</strain>
    </source>
</reference>
<evidence type="ECO:0000313" key="3">
    <source>
        <dbReference type="EMBL" id="MFC4824427.1"/>
    </source>
</evidence>